<dbReference type="Gene3D" id="3.90.600.10">
    <property type="entry name" value="Phosphoribosylglycinamide synthetase, C-terminal domain"/>
    <property type="match status" value="1"/>
</dbReference>
<comment type="caution">
    <text evidence="17">The sequence shown here is derived from an EMBL/GenBank/DDBJ whole genome shotgun (WGS) entry which is preliminary data.</text>
</comment>
<evidence type="ECO:0000256" key="1">
    <source>
        <dbReference type="ARBA" id="ARBA00001936"/>
    </source>
</evidence>
<dbReference type="SMART" id="SM01209">
    <property type="entry name" value="GARS_A"/>
    <property type="match status" value="1"/>
</dbReference>
<proteinExistence type="inferred from homology"/>
<organism evidence="17 18">
    <name type="scientific">Candidatus Nomurabacteria bacterium RIFCSPLOWO2_02_FULL_40_67</name>
    <dbReference type="NCBI Taxonomy" id="1801787"/>
    <lineage>
        <taxon>Bacteria</taxon>
        <taxon>Candidatus Nomuraibacteriota</taxon>
    </lineage>
</organism>
<reference evidence="17 18" key="1">
    <citation type="journal article" date="2016" name="Nat. Commun.">
        <title>Thousands of microbial genomes shed light on interconnected biogeochemical processes in an aquifer system.</title>
        <authorList>
            <person name="Anantharaman K."/>
            <person name="Brown C.T."/>
            <person name="Hug L.A."/>
            <person name="Sharon I."/>
            <person name="Castelle C.J."/>
            <person name="Probst A.J."/>
            <person name="Thomas B.C."/>
            <person name="Singh A."/>
            <person name="Wilkins M.J."/>
            <person name="Karaoz U."/>
            <person name="Brodie E.L."/>
            <person name="Williams K.H."/>
            <person name="Hubbard S.S."/>
            <person name="Banfield J.F."/>
        </authorList>
    </citation>
    <scope>NUCLEOTIDE SEQUENCE [LARGE SCALE GENOMIC DNA]</scope>
</reference>
<evidence type="ECO:0000256" key="13">
    <source>
        <dbReference type="ARBA" id="ARBA00042864"/>
    </source>
</evidence>
<dbReference type="InterPro" id="IPR037123">
    <property type="entry name" value="PRibGlycinamide_synth_C_sf"/>
</dbReference>
<evidence type="ECO:0000256" key="3">
    <source>
        <dbReference type="ARBA" id="ARBA00005174"/>
    </source>
</evidence>
<dbReference type="UniPathway" id="UPA00074">
    <property type="reaction ID" value="UER00125"/>
</dbReference>
<keyword evidence="7 15" id="KW-0547">Nucleotide-binding</keyword>
<comment type="pathway">
    <text evidence="3 14">Purine metabolism; IMP biosynthesis via de novo pathway; N(1)-(5-phospho-D-ribosyl)glycinamide from 5-phospho-alpha-D-ribose 1-diphosphate: step 2/2.</text>
</comment>
<accession>A0A1F6Y5V8</accession>
<dbReference type="GO" id="GO:0009113">
    <property type="term" value="P:purine nucleobase biosynthetic process"/>
    <property type="evidence" value="ECO:0007669"/>
    <property type="project" value="InterPro"/>
</dbReference>
<keyword evidence="8 14" id="KW-0658">Purine biosynthesis</keyword>
<evidence type="ECO:0000256" key="14">
    <source>
        <dbReference type="HAMAP-Rule" id="MF_00138"/>
    </source>
</evidence>
<evidence type="ECO:0000259" key="16">
    <source>
        <dbReference type="PROSITE" id="PS50975"/>
    </source>
</evidence>
<comment type="similarity">
    <text evidence="11 14">Belongs to the GARS family.</text>
</comment>
<evidence type="ECO:0000313" key="17">
    <source>
        <dbReference type="EMBL" id="OGJ01705.1"/>
    </source>
</evidence>
<evidence type="ECO:0000256" key="9">
    <source>
        <dbReference type="ARBA" id="ARBA00022840"/>
    </source>
</evidence>
<comment type="cofactor">
    <cofactor evidence="1">
        <name>Mn(2+)</name>
        <dbReference type="ChEBI" id="CHEBI:29035"/>
    </cofactor>
</comment>
<dbReference type="FunFam" id="3.30.470.20:FF:000018">
    <property type="entry name" value="Trifunctional purine biosynthetic protein adenosine-3"/>
    <property type="match status" value="1"/>
</dbReference>
<dbReference type="InterPro" id="IPR020560">
    <property type="entry name" value="PRibGlycinamide_synth_C-dom"/>
</dbReference>
<dbReference type="EC" id="6.3.4.13" evidence="4 14"/>
<keyword evidence="9 15" id="KW-0067">ATP-binding</keyword>
<dbReference type="GO" id="GO:0005524">
    <property type="term" value="F:ATP binding"/>
    <property type="evidence" value="ECO:0007669"/>
    <property type="project" value="UniProtKB-UniRule"/>
</dbReference>
<dbReference type="Pfam" id="PF02844">
    <property type="entry name" value="GARS_N"/>
    <property type="match status" value="1"/>
</dbReference>
<dbReference type="HAMAP" id="MF_00138">
    <property type="entry name" value="GARS"/>
    <property type="match status" value="1"/>
</dbReference>
<dbReference type="PROSITE" id="PS50975">
    <property type="entry name" value="ATP_GRASP"/>
    <property type="match status" value="1"/>
</dbReference>
<evidence type="ECO:0000256" key="7">
    <source>
        <dbReference type="ARBA" id="ARBA00022741"/>
    </source>
</evidence>
<dbReference type="SUPFAM" id="SSF52440">
    <property type="entry name" value="PreATP-grasp domain"/>
    <property type="match status" value="1"/>
</dbReference>
<dbReference type="AlphaFoldDB" id="A0A1F6Y5V8"/>
<dbReference type="Pfam" id="PF01071">
    <property type="entry name" value="GARS_A"/>
    <property type="match status" value="1"/>
</dbReference>
<dbReference type="Pfam" id="PF02843">
    <property type="entry name" value="GARS_C"/>
    <property type="match status" value="1"/>
</dbReference>
<keyword evidence="6" id="KW-0479">Metal-binding</keyword>
<dbReference type="SUPFAM" id="SSF56059">
    <property type="entry name" value="Glutathione synthetase ATP-binding domain-like"/>
    <property type="match status" value="1"/>
</dbReference>
<evidence type="ECO:0000256" key="15">
    <source>
        <dbReference type="PROSITE-ProRule" id="PRU00409"/>
    </source>
</evidence>
<comment type="catalytic activity">
    <reaction evidence="14">
        <text>5-phospho-beta-D-ribosylamine + glycine + ATP = N(1)-(5-phospho-beta-D-ribosyl)glycinamide + ADP + phosphate + H(+)</text>
        <dbReference type="Rhea" id="RHEA:17453"/>
        <dbReference type="ChEBI" id="CHEBI:15378"/>
        <dbReference type="ChEBI" id="CHEBI:30616"/>
        <dbReference type="ChEBI" id="CHEBI:43474"/>
        <dbReference type="ChEBI" id="CHEBI:57305"/>
        <dbReference type="ChEBI" id="CHEBI:58681"/>
        <dbReference type="ChEBI" id="CHEBI:143788"/>
        <dbReference type="ChEBI" id="CHEBI:456216"/>
        <dbReference type="EC" id="6.3.4.13"/>
    </reaction>
</comment>
<dbReference type="NCBIfam" id="TIGR00877">
    <property type="entry name" value="purD"/>
    <property type="match status" value="1"/>
</dbReference>
<evidence type="ECO:0000313" key="18">
    <source>
        <dbReference type="Proteomes" id="UP000177693"/>
    </source>
</evidence>
<keyword evidence="5 14" id="KW-0436">Ligase</keyword>
<dbReference type="InterPro" id="IPR000115">
    <property type="entry name" value="PRibGlycinamide_synth"/>
</dbReference>
<dbReference type="InterPro" id="IPR020561">
    <property type="entry name" value="PRibGlycinamid_synth_ATP-grasp"/>
</dbReference>
<keyword evidence="10" id="KW-0464">Manganese</keyword>
<dbReference type="InterPro" id="IPR016185">
    <property type="entry name" value="PreATP-grasp_dom_sf"/>
</dbReference>
<dbReference type="Gene3D" id="3.40.50.20">
    <property type="match status" value="1"/>
</dbReference>
<evidence type="ECO:0000256" key="8">
    <source>
        <dbReference type="ARBA" id="ARBA00022755"/>
    </source>
</evidence>
<dbReference type="InterPro" id="IPR011054">
    <property type="entry name" value="Rudment_hybrid_motif"/>
</dbReference>
<dbReference type="EMBL" id="MFVL01000013">
    <property type="protein sequence ID" value="OGJ01705.1"/>
    <property type="molecule type" value="Genomic_DNA"/>
</dbReference>
<dbReference type="InterPro" id="IPR020559">
    <property type="entry name" value="PRibGlycinamide_synth_CS"/>
</dbReference>
<evidence type="ECO:0000256" key="4">
    <source>
        <dbReference type="ARBA" id="ARBA00013255"/>
    </source>
</evidence>
<dbReference type="Proteomes" id="UP000177693">
    <property type="component" value="Unassembled WGS sequence"/>
</dbReference>
<evidence type="ECO:0000256" key="5">
    <source>
        <dbReference type="ARBA" id="ARBA00022598"/>
    </source>
</evidence>
<dbReference type="FunFam" id="3.90.600.10:FF:000001">
    <property type="entry name" value="Trifunctional purine biosynthetic protein adenosine-3"/>
    <property type="match status" value="1"/>
</dbReference>
<dbReference type="GO" id="GO:0006189">
    <property type="term" value="P:'de novo' IMP biosynthetic process"/>
    <property type="evidence" value="ECO:0007669"/>
    <property type="project" value="UniProtKB-UniRule"/>
</dbReference>
<name>A0A1F6Y5V8_9BACT</name>
<dbReference type="PANTHER" id="PTHR43472:SF1">
    <property type="entry name" value="PHOSPHORIBOSYLAMINE--GLYCINE LIGASE, CHLOROPLASTIC"/>
    <property type="match status" value="1"/>
</dbReference>
<dbReference type="InterPro" id="IPR011761">
    <property type="entry name" value="ATP-grasp"/>
</dbReference>
<protein>
    <recommendedName>
        <fullName evidence="4 14">Phosphoribosylamine--glycine ligase</fullName>
        <ecNumber evidence="4 14">6.3.4.13</ecNumber>
    </recommendedName>
    <alternativeName>
        <fullName evidence="14">GARS</fullName>
    </alternativeName>
    <alternativeName>
        <fullName evidence="12 14">Glycinamide ribonucleotide synthetase</fullName>
    </alternativeName>
    <alternativeName>
        <fullName evidence="13 14">Phosphoribosylglycinamide synthetase</fullName>
    </alternativeName>
</protein>
<evidence type="ECO:0000256" key="10">
    <source>
        <dbReference type="ARBA" id="ARBA00023211"/>
    </source>
</evidence>
<dbReference type="SUPFAM" id="SSF51246">
    <property type="entry name" value="Rudiment single hybrid motif"/>
    <property type="match status" value="1"/>
</dbReference>
<feature type="domain" description="ATP-grasp" evidence="16">
    <location>
        <begin position="106"/>
        <end position="312"/>
    </location>
</feature>
<dbReference type="InterPro" id="IPR013815">
    <property type="entry name" value="ATP_grasp_subdomain_1"/>
</dbReference>
<evidence type="ECO:0000256" key="2">
    <source>
        <dbReference type="ARBA" id="ARBA00001946"/>
    </source>
</evidence>
<evidence type="ECO:0000256" key="6">
    <source>
        <dbReference type="ARBA" id="ARBA00022723"/>
    </source>
</evidence>
<dbReference type="PANTHER" id="PTHR43472">
    <property type="entry name" value="PHOSPHORIBOSYLAMINE--GLYCINE LIGASE"/>
    <property type="match status" value="1"/>
</dbReference>
<evidence type="ECO:0000256" key="11">
    <source>
        <dbReference type="ARBA" id="ARBA00038345"/>
    </source>
</evidence>
<sequence>MLIVGAGGGREHAISWKIAQSPRVGELFFARGNAGTAQLGTNLDIKETEISKLLEFAQKEKIDLTLALSDDPLALGIVDEFKKAGLRIWGPTKAAAQLEWSKAFSKDFMRRHNLPTAKFEIFTEFEKAKKYVASKSLPIVIKASGLALGKGVIIVQTLEEANEALENMLVKKTFGNSGNEIVIEEFLTGPEISIHAFSDGKSYKIFPPSQDHKKIGEGDTGANTGGVGTISPLPFVDEKLMQRIEKEIVAPTLEGIRKDGTPFEGILYPGLILTKEGPKILEYNARFGDPEAQVYMRLMESDLLDIVDACIDKKLEDQEIKWKEHIFACNIVLSSGGYPGNYEKGNPILLEEGGGGGDIVIFHAGTTIKDDKLVTNGGRVLGVSAIGKTLEVALQKAYKAIERISFEEMQYRRDIGKKAFEL</sequence>
<dbReference type="Gene3D" id="3.30.470.20">
    <property type="entry name" value="ATP-grasp fold, B domain"/>
    <property type="match status" value="1"/>
</dbReference>
<dbReference type="Gene3D" id="3.30.1490.20">
    <property type="entry name" value="ATP-grasp fold, A domain"/>
    <property type="match status" value="1"/>
</dbReference>
<comment type="cofactor">
    <cofactor evidence="2">
        <name>Mg(2+)</name>
        <dbReference type="ChEBI" id="CHEBI:18420"/>
    </cofactor>
</comment>
<evidence type="ECO:0000256" key="12">
    <source>
        <dbReference type="ARBA" id="ARBA00042242"/>
    </source>
</evidence>
<dbReference type="PROSITE" id="PS00184">
    <property type="entry name" value="GARS"/>
    <property type="match status" value="1"/>
</dbReference>
<dbReference type="SMART" id="SM01210">
    <property type="entry name" value="GARS_C"/>
    <property type="match status" value="1"/>
</dbReference>
<dbReference type="GO" id="GO:0004637">
    <property type="term" value="F:phosphoribosylamine-glycine ligase activity"/>
    <property type="evidence" value="ECO:0007669"/>
    <property type="project" value="UniProtKB-UniRule"/>
</dbReference>
<dbReference type="FunFam" id="3.30.1490.20:FF:000006">
    <property type="entry name" value="phosphoribosylamine--glycine ligase, chloroplastic-like"/>
    <property type="match status" value="1"/>
</dbReference>
<gene>
    <name evidence="14" type="primary">purD</name>
    <name evidence="17" type="ORF">A3I23_00240</name>
</gene>
<dbReference type="InterPro" id="IPR020562">
    <property type="entry name" value="PRibGlycinamide_synth_N"/>
</dbReference>
<dbReference type="GO" id="GO:0046872">
    <property type="term" value="F:metal ion binding"/>
    <property type="evidence" value="ECO:0007669"/>
    <property type="project" value="UniProtKB-KW"/>
</dbReference>